<evidence type="ECO:0000313" key="3">
    <source>
        <dbReference type="Proteomes" id="UP000515369"/>
    </source>
</evidence>
<evidence type="ECO:0000256" key="1">
    <source>
        <dbReference type="SAM" id="MobiDB-lite"/>
    </source>
</evidence>
<accession>A0A7G5GTV2</accession>
<dbReference type="Proteomes" id="UP000515369">
    <property type="component" value="Chromosome"/>
</dbReference>
<feature type="region of interest" description="Disordered" evidence="1">
    <location>
        <begin position="221"/>
        <end position="246"/>
    </location>
</feature>
<protein>
    <submittedName>
        <fullName evidence="2">Uncharacterized protein</fullName>
    </submittedName>
</protein>
<gene>
    <name evidence="2" type="ORF">H3H32_30955</name>
</gene>
<organism evidence="2 3">
    <name type="scientific">Spirosoma foliorum</name>
    <dbReference type="NCBI Taxonomy" id="2710596"/>
    <lineage>
        <taxon>Bacteria</taxon>
        <taxon>Pseudomonadati</taxon>
        <taxon>Bacteroidota</taxon>
        <taxon>Cytophagia</taxon>
        <taxon>Cytophagales</taxon>
        <taxon>Cytophagaceae</taxon>
        <taxon>Spirosoma</taxon>
    </lineage>
</organism>
<dbReference type="AlphaFoldDB" id="A0A7G5GTV2"/>
<name>A0A7G5GTV2_9BACT</name>
<proteinExistence type="predicted"/>
<keyword evidence="3" id="KW-1185">Reference proteome</keyword>
<reference evidence="2 3" key="1">
    <citation type="submission" date="2020-07" db="EMBL/GenBank/DDBJ databases">
        <title>Spirosoma foliorum sp. nov., isolated from the leaves on the Nejang mountain Korea, Republic of.</title>
        <authorList>
            <person name="Ho H."/>
            <person name="Lee Y.-J."/>
            <person name="Nurcahyanto D.-A."/>
            <person name="Kim S.-G."/>
        </authorList>
    </citation>
    <scope>NUCLEOTIDE SEQUENCE [LARGE SCALE GENOMIC DNA]</scope>
    <source>
        <strain evidence="2 3">PL0136</strain>
    </source>
</reference>
<dbReference type="KEGG" id="sfol:H3H32_30955"/>
<evidence type="ECO:0000313" key="2">
    <source>
        <dbReference type="EMBL" id="QMW02294.1"/>
    </source>
</evidence>
<dbReference type="RefSeq" id="WP_182459603.1">
    <property type="nucleotide sequence ID" value="NZ_CP059732.1"/>
</dbReference>
<sequence>MPTIVPFNDIEKTFELKTFELTLSCGKCPKGQLIASEKPAEPGHIIHVCTDCQREQAIEGVSYPYTTVRKFQVATRNIERQEVIPDKEPDDYNQADINKLSMPELITRLKATRNPEQVDFIEVGTDFQLRQQVDLCRTLYDMAREAAELRAEMAPVEKRGIQLTPVNILMMNAEAVADVLTTTRFSTDIDLIQANQVLKMLLFSAPFRKALYTSAREVVASRNKDAKPQSGKPTKGSGAKAKVEMV</sequence>
<dbReference type="EMBL" id="CP059732">
    <property type="protein sequence ID" value="QMW02294.1"/>
    <property type="molecule type" value="Genomic_DNA"/>
</dbReference>